<evidence type="ECO:0000256" key="1">
    <source>
        <dbReference type="SAM" id="Phobius"/>
    </source>
</evidence>
<feature type="transmembrane region" description="Helical" evidence="1">
    <location>
        <begin position="76"/>
        <end position="92"/>
    </location>
</feature>
<dbReference type="Proteomes" id="UP000637720">
    <property type="component" value="Unassembled WGS sequence"/>
</dbReference>
<dbReference type="EMBL" id="BMOF01000001">
    <property type="protein sequence ID" value="GGJ90726.1"/>
    <property type="molecule type" value="Genomic_DNA"/>
</dbReference>
<reference evidence="2" key="2">
    <citation type="submission" date="2020-09" db="EMBL/GenBank/DDBJ databases">
        <authorList>
            <person name="Sun Q."/>
            <person name="Ohkuma M."/>
        </authorList>
    </citation>
    <scope>NUCLEOTIDE SEQUENCE</scope>
    <source>
        <strain evidence="2">JCM 14719</strain>
    </source>
</reference>
<evidence type="ECO:0000313" key="2">
    <source>
        <dbReference type="EMBL" id="GGJ90726.1"/>
    </source>
</evidence>
<protein>
    <recommendedName>
        <fullName evidence="4">DUF3040 domain-containing protein</fullName>
    </recommendedName>
</protein>
<keyword evidence="3" id="KW-1185">Reference proteome</keyword>
<dbReference type="AlphaFoldDB" id="A0A8J3F8S0"/>
<gene>
    <name evidence="2" type="ORF">GCM10007043_00510</name>
</gene>
<name>A0A8J3F8S0_9BACI</name>
<sequence>MNEWREVEELLRRDCEAGDPEPPDPRYTIAAVKRRLQGNSKTEEARPNGWLLIAAGLGVALCAGLLAVHLGLDPRWLWLAPLLSIPAWPILLRKGVEER</sequence>
<evidence type="ECO:0008006" key="4">
    <source>
        <dbReference type="Google" id="ProtNLM"/>
    </source>
</evidence>
<comment type="caution">
    <text evidence="2">The sequence shown here is derived from an EMBL/GenBank/DDBJ whole genome shotgun (WGS) entry which is preliminary data.</text>
</comment>
<keyword evidence="1" id="KW-1133">Transmembrane helix</keyword>
<feature type="transmembrane region" description="Helical" evidence="1">
    <location>
        <begin position="50"/>
        <end position="70"/>
    </location>
</feature>
<reference evidence="2" key="1">
    <citation type="journal article" date="2014" name="Int. J. Syst. Evol. Microbiol.">
        <title>Complete genome sequence of Corynebacterium casei LMG S-19264T (=DSM 44701T), isolated from a smear-ripened cheese.</title>
        <authorList>
            <consortium name="US DOE Joint Genome Institute (JGI-PGF)"/>
            <person name="Walter F."/>
            <person name="Albersmeier A."/>
            <person name="Kalinowski J."/>
            <person name="Ruckert C."/>
        </authorList>
    </citation>
    <scope>NUCLEOTIDE SEQUENCE</scope>
    <source>
        <strain evidence="2">JCM 14719</strain>
    </source>
</reference>
<keyword evidence="1" id="KW-0812">Transmembrane</keyword>
<proteinExistence type="predicted"/>
<dbReference type="RefSeq" id="WP_054669728.1">
    <property type="nucleotide sequence ID" value="NZ_BMOF01000001.1"/>
</dbReference>
<keyword evidence="1" id="KW-0472">Membrane</keyword>
<accession>A0A8J3F8S0</accession>
<evidence type="ECO:0000313" key="3">
    <source>
        <dbReference type="Proteomes" id="UP000637720"/>
    </source>
</evidence>
<organism evidence="2 3">
    <name type="scientific">Calditerricola satsumensis</name>
    <dbReference type="NCBI Taxonomy" id="373054"/>
    <lineage>
        <taxon>Bacteria</taxon>
        <taxon>Bacillati</taxon>
        <taxon>Bacillota</taxon>
        <taxon>Bacilli</taxon>
        <taxon>Bacillales</taxon>
        <taxon>Bacillaceae</taxon>
        <taxon>Calditerricola</taxon>
    </lineage>
</organism>